<dbReference type="InterPro" id="IPR051939">
    <property type="entry name" value="Glycosyltr_41/O-GlcNAc_trsf"/>
</dbReference>
<protein>
    <recommendedName>
        <fullName evidence="6">O-GlcNAc transferase C-terminal domain-containing protein</fullName>
    </recommendedName>
</protein>
<dbReference type="SUPFAM" id="SSF53756">
    <property type="entry name" value="UDP-Glycosyltransferase/glycogen phosphorylase"/>
    <property type="match status" value="1"/>
</dbReference>
<evidence type="ECO:0000256" key="4">
    <source>
        <dbReference type="ARBA" id="ARBA00022737"/>
    </source>
</evidence>
<dbReference type="GO" id="GO:0016757">
    <property type="term" value="F:glycosyltransferase activity"/>
    <property type="evidence" value="ECO:0007669"/>
    <property type="project" value="UniProtKB-KW"/>
</dbReference>
<keyword evidence="2" id="KW-0328">Glycosyltransferase</keyword>
<evidence type="ECO:0000256" key="3">
    <source>
        <dbReference type="ARBA" id="ARBA00022679"/>
    </source>
</evidence>
<proteinExistence type="predicted"/>
<keyword evidence="3" id="KW-0808">Transferase</keyword>
<comment type="caution">
    <text evidence="7">The sequence shown here is derived from an EMBL/GenBank/DDBJ whole genome shotgun (WGS) entry which is preliminary data.</text>
</comment>
<dbReference type="OrthoDB" id="238183at2"/>
<evidence type="ECO:0000313" key="7">
    <source>
        <dbReference type="EMBL" id="KGF72404.1"/>
    </source>
</evidence>
<evidence type="ECO:0000256" key="1">
    <source>
        <dbReference type="ARBA" id="ARBA00004922"/>
    </source>
</evidence>
<dbReference type="STRING" id="1497020.DO97_08375"/>
<dbReference type="Pfam" id="PF13844">
    <property type="entry name" value="Glyco_transf_41"/>
    <property type="match status" value="2"/>
</dbReference>
<gene>
    <name evidence="7" type="ORF">DO97_08375</name>
</gene>
<dbReference type="InterPro" id="IPR029489">
    <property type="entry name" value="OGT/SEC/SPY_C"/>
</dbReference>
<name>A0A098TJJ4_9CYAN</name>
<reference evidence="7 8" key="1">
    <citation type="journal article" date="2014" name="Mol. Ecol.">
        <title>Evolution of Synechococcus.</title>
        <authorList>
            <person name="Dvorak P."/>
            <person name="Casamatta D."/>
            <person name="Hasler P."/>
            <person name="Poulickova A."/>
            <person name="Ondrej V."/>
            <person name="Sanges R."/>
        </authorList>
    </citation>
    <scope>NUCLEOTIDE SEQUENCE [LARGE SCALE GENOMIC DNA]</scope>
    <source>
        <strain evidence="7 8">CAUP A 1101</strain>
    </source>
</reference>
<dbReference type="Gene3D" id="3.40.50.2000">
    <property type="entry name" value="Glycogen Phosphorylase B"/>
    <property type="match status" value="1"/>
</dbReference>
<dbReference type="EMBL" id="JJML01000026">
    <property type="protein sequence ID" value="KGF72404.1"/>
    <property type="molecule type" value="Genomic_DNA"/>
</dbReference>
<keyword evidence="5" id="KW-0802">TPR repeat</keyword>
<dbReference type="PANTHER" id="PTHR44835:SF1">
    <property type="entry name" value="PROTEIN O-GLCNAC TRANSFERASE"/>
    <property type="match status" value="1"/>
</dbReference>
<dbReference type="Proteomes" id="UP000030170">
    <property type="component" value="Unassembled WGS sequence"/>
</dbReference>
<evidence type="ECO:0000256" key="5">
    <source>
        <dbReference type="ARBA" id="ARBA00022803"/>
    </source>
</evidence>
<evidence type="ECO:0000313" key="8">
    <source>
        <dbReference type="Proteomes" id="UP000030170"/>
    </source>
</evidence>
<dbReference type="PANTHER" id="PTHR44835">
    <property type="entry name" value="UDP-N-ACETYLGLUCOSAMINE--PEPTIDE N-ACETYLGLUCOSAMINYLTRANSFERASE SPINDLY-RELATED"/>
    <property type="match status" value="1"/>
</dbReference>
<comment type="pathway">
    <text evidence="1">Protein modification; protein glycosylation.</text>
</comment>
<feature type="domain" description="O-GlcNAc transferase C-terminal" evidence="6">
    <location>
        <begin position="160"/>
        <end position="333"/>
    </location>
</feature>
<keyword evidence="4" id="KW-0677">Repeat</keyword>
<evidence type="ECO:0000256" key="2">
    <source>
        <dbReference type="ARBA" id="ARBA00022676"/>
    </source>
</evidence>
<organism evidence="7 8">
    <name type="scientific">Neosynechococcus sphagnicola sy1</name>
    <dbReference type="NCBI Taxonomy" id="1497020"/>
    <lineage>
        <taxon>Bacteria</taxon>
        <taxon>Bacillati</taxon>
        <taxon>Cyanobacteriota</taxon>
        <taxon>Cyanophyceae</taxon>
        <taxon>Neosynechococcales</taxon>
        <taxon>Neosynechococcaceae</taxon>
        <taxon>Neosynechococcus</taxon>
    </lineage>
</organism>
<dbReference type="AlphaFoldDB" id="A0A098TJJ4"/>
<feature type="domain" description="O-GlcNAc transferase C-terminal" evidence="6">
    <location>
        <begin position="3"/>
        <end position="139"/>
    </location>
</feature>
<evidence type="ECO:0000259" key="6">
    <source>
        <dbReference type="Pfam" id="PF13844"/>
    </source>
</evidence>
<keyword evidence="8" id="KW-1185">Reference proteome</keyword>
<sequence length="352" mass="39440">MYQHSVSYFLEPLLAHHDPARVETFCYADVATPDAVTERLQKLSHHWRSTRPLSDEELYEQILGDRIDVLVDLTGHTGKNRLQMFARKPAPLQITYLGYPNTTGLAAMDYRLTDIDADPPGLTEAYHTETLLRLPRCFLCYQPLSTAPAVLDLPGKTMGRITFGSFNNLPKLTLSVIAVWSQILHAVPDARLILKVRWLEDEPTRQHYLDLFAAQKIPPQRVKLIGMIPDADHHLNFYNNIDIALDPFPYNGTATTCEALWMGVPVITLAGSTHVSRVGLSLLNAVGLPELITHSHQEYIATAVTLAANREHLANLRSRLRPQMAASALCHGMAHAQAVEATFHTEFSKWNL</sequence>
<accession>A0A098TJJ4</accession>
<dbReference type="Gene3D" id="3.40.50.11380">
    <property type="match status" value="1"/>
</dbReference>